<evidence type="ECO:0000256" key="4">
    <source>
        <dbReference type="ARBA" id="ARBA00022840"/>
    </source>
</evidence>
<proteinExistence type="predicted"/>
<dbReference type="InterPro" id="IPR003439">
    <property type="entry name" value="ABC_transporter-like_ATP-bd"/>
</dbReference>
<keyword evidence="12" id="KW-1185">Reference proteome</keyword>
<keyword evidence="3" id="KW-0547">Nucleotide-binding</keyword>
<dbReference type="InterPro" id="IPR039421">
    <property type="entry name" value="Type_1_exporter"/>
</dbReference>
<dbReference type="Pfam" id="PF00664">
    <property type="entry name" value="ABC_membrane"/>
    <property type="match status" value="1"/>
</dbReference>
<dbReference type="SUPFAM" id="SSF90123">
    <property type="entry name" value="ABC transporter transmembrane region"/>
    <property type="match status" value="1"/>
</dbReference>
<comment type="caution">
    <text evidence="11">The sequence shown here is derived from an EMBL/GenBank/DDBJ whole genome shotgun (WGS) entry which is preliminary data.</text>
</comment>
<reference evidence="11 12" key="1">
    <citation type="submission" date="2023-06" db="EMBL/GenBank/DDBJ databases">
        <title>Draft genome sequence of Novosphingobium sp. strain IK01.</title>
        <authorList>
            <person name="Hatamoto M."/>
            <person name="Ikarashi T."/>
            <person name="Yamaguchi T."/>
        </authorList>
    </citation>
    <scope>NUCLEOTIDE SEQUENCE [LARGE SCALE GENOMIC DNA]</scope>
    <source>
        <strain evidence="11 12">IK01</strain>
    </source>
</reference>
<feature type="transmembrane region" description="Helical" evidence="7">
    <location>
        <begin position="81"/>
        <end position="114"/>
    </location>
</feature>
<evidence type="ECO:0000259" key="10">
    <source>
        <dbReference type="PROSITE" id="PS50929"/>
    </source>
</evidence>
<dbReference type="Proteomes" id="UP001187221">
    <property type="component" value="Unassembled WGS sequence"/>
</dbReference>
<dbReference type="InterPro" id="IPR003593">
    <property type="entry name" value="AAA+_ATPase"/>
</dbReference>
<dbReference type="InterPro" id="IPR036640">
    <property type="entry name" value="ABC1_TM_sf"/>
</dbReference>
<dbReference type="PANTHER" id="PTHR24221">
    <property type="entry name" value="ATP-BINDING CASSETTE SUB-FAMILY B"/>
    <property type="match status" value="1"/>
</dbReference>
<keyword evidence="5 7" id="KW-1133">Transmembrane helix</keyword>
<dbReference type="InterPro" id="IPR027417">
    <property type="entry name" value="P-loop_NTPase"/>
</dbReference>
<dbReference type="PANTHER" id="PTHR24221:SF261">
    <property type="entry name" value="GLUTATHIONE_L-CYSTEINE TRANSPORT SYSTEM ATP-BINDING_PERMEASE PROTEIN CYDD"/>
    <property type="match status" value="1"/>
</dbReference>
<organism evidence="11 12">
    <name type="scientific">Novosphingobium pituita</name>
    <dbReference type="NCBI Taxonomy" id="3056842"/>
    <lineage>
        <taxon>Bacteria</taxon>
        <taxon>Pseudomonadati</taxon>
        <taxon>Pseudomonadota</taxon>
        <taxon>Alphaproteobacteria</taxon>
        <taxon>Sphingomonadales</taxon>
        <taxon>Sphingomonadaceae</taxon>
        <taxon>Novosphingobium</taxon>
    </lineage>
</organism>
<dbReference type="EMBL" id="BTFW01000001">
    <property type="protein sequence ID" value="GMM62252.1"/>
    <property type="molecule type" value="Genomic_DNA"/>
</dbReference>
<evidence type="ECO:0000256" key="6">
    <source>
        <dbReference type="ARBA" id="ARBA00023136"/>
    </source>
</evidence>
<feature type="signal peptide" evidence="8">
    <location>
        <begin position="1"/>
        <end position="25"/>
    </location>
</feature>
<dbReference type="Pfam" id="PF00005">
    <property type="entry name" value="ABC_tran"/>
    <property type="match status" value="1"/>
</dbReference>
<sequence length="483" mass="50265">MLFLAGSLWRALAQASAALAGQAAAARAKTAWRQHLFPALLPTRRTRGRLIGEDMHLAVESVAAGEGLVARFLPLRGAVGVVPLLVVAAVAPASWVCALIMLATLPPFIIGMILAGSATARRAQAHHTALSRLSGLFIDRIRTLPTILSLGAEDRIARHLGQGAREVASRTMAVLALAFTSSAILEFFAALGVALVAVYCGFSLLNLLPFPAPEHLTLGRAFYALALAPEFTLGLRRLAAAYHEKQTGEAATAAMRAECARVCALPEPIPAPRLWQGQGVILAHPDGTRIGPLNWAWAMPGLHAVTGPTGAGKSSLLGALIGQVPIAGGTIAVDGASFAPGSLNPAIGWAGQQAVFLPGTLREALTTGPQVDTPAMTACLESLGLGPMLARRGGLDMVIDHRGSGLSGGERRRLALARALLSGRPMLMLDEPTADLDEDSAARVRTVLAQAARERMVVVASHDPALIAMATTLCPVTGWEIAA</sequence>
<feature type="transmembrane region" description="Helical" evidence="7">
    <location>
        <begin position="174"/>
        <end position="199"/>
    </location>
</feature>
<dbReference type="PROSITE" id="PS00211">
    <property type="entry name" value="ABC_TRANSPORTER_1"/>
    <property type="match status" value="1"/>
</dbReference>
<evidence type="ECO:0000313" key="11">
    <source>
        <dbReference type="EMBL" id="GMM62252.1"/>
    </source>
</evidence>
<dbReference type="Gene3D" id="3.40.50.300">
    <property type="entry name" value="P-loop containing nucleotide triphosphate hydrolases"/>
    <property type="match status" value="1"/>
</dbReference>
<evidence type="ECO:0000256" key="8">
    <source>
        <dbReference type="SAM" id="SignalP"/>
    </source>
</evidence>
<feature type="domain" description="ABC transporter" evidence="9">
    <location>
        <begin position="275"/>
        <end position="483"/>
    </location>
</feature>
<evidence type="ECO:0000256" key="2">
    <source>
        <dbReference type="ARBA" id="ARBA00022692"/>
    </source>
</evidence>
<keyword evidence="4" id="KW-0067">ATP-binding</keyword>
<keyword evidence="2 7" id="KW-0812">Transmembrane</keyword>
<evidence type="ECO:0000313" key="12">
    <source>
        <dbReference type="Proteomes" id="UP001187221"/>
    </source>
</evidence>
<dbReference type="SMART" id="SM00382">
    <property type="entry name" value="AAA"/>
    <property type="match status" value="1"/>
</dbReference>
<gene>
    <name evidence="11" type="primary">cydD</name>
    <name evidence="11" type="ORF">NUTIK01_30290</name>
</gene>
<dbReference type="Gene3D" id="1.20.1560.10">
    <property type="entry name" value="ABC transporter type 1, transmembrane domain"/>
    <property type="match status" value="1"/>
</dbReference>
<keyword evidence="8" id="KW-0732">Signal</keyword>
<comment type="subcellular location">
    <subcellularLocation>
        <location evidence="1">Cell membrane</location>
        <topology evidence="1">Multi-pass membrane protein</topology>
    </subcellularLocation>
</comment>
<evidence type="ECO:0000256" key="5">
    <source>
        <dbReference type="ARBA" id="ARBA00022989"/>
    </source>
</evidence>
<dbReference type="InterPro" id="IPR017871">
    <property type="entry name" value="ABC_transporter-like_CS"/>
</dbReference>
<protein>
    <submittedName>
        <fullName evidence="11">Thiol reductant ABC exporter subunit CydD</fullName>
    </submittedName>
</protein>
<dbReference type="InterPro" id="IPR011527">
    <property type="entry name" value="ABC1_TM_dom"/>
</dbReference>
<evidence type="ECO:0000256" key="3">
    <source>
        <dbReference type="ARBA" id="ARBA00022741"/>
    </source>
</evidence>
<feature type="chain" id="PRO_5045906086" evidence="8">
    <location>
        <begin position="26"/>
        <end position="483"/>
    </location>
</feature>
<dbReference type="PROSITE" id="PS50893">
    <property type="entry name" value="ABC_TRANSPORTER_2"/>
    <property type="match status" value="1"/>
</dbReference>
<evidence type="ECO:0000256" key="7">
    <source>
        <dbReference type="SAM" id="Phobius"/>
    </source>
</evidence>
<dbReference type="PROSITE" id="PS50929">
    <property type="entry name" value="ABC_TM1F"/>
    <property type="match status" value="1"/>
</dbReference>
<keyword evidence="6 7" id="KW-0472">Membrane</keyword>
<evidence type="ECO:0000259" key="9">
    <source>
        <dbReference type="PROSITE" id="PS50893"/>
    </source>
</evidence>
<accession>A0ABQ6PAG9</accession>
<evidence type="ECO:0000256" key="1">
    <source>
        <dbReference type="ARBA" id="ARBA00004651"/>
    </source>
</evidence>
<name>A0ABQ6PAG9_9SPHN</name>
<dbReference type="SUPFAM" id="SSF52540">
    <property type="entry name" value="P-loop containing nucleoside triphosphate hydrolases"/>
    <property type="match status" value="1"/>
</dbReference>
<feature type="domain" description="ABC transmembrane type-1" evidence="10">
    <location>
        <begin position="1"/>
        <end position="247"/>
    </location>
</feature>